<organism evidence="2 3">
    <name type="scientific">Parascaris equorum</name>
    <name type="common">Equine roundworm</name>
    <dbReference type="NCBI Taxonomy" id="6256"/>
    <lineage>
        <taxon>Eukaryota</taxon>
        <taxon>Metazoa</taxon>
        <taxon>Ecdysozoa</taxon>
        <taxon>Nematoda</taxon>
        <taxon>Chromadorea</taxon>
        <taxon>Rhabditida</taxon>
        <taxon>Spirurina</taxon>
        <taxon>Ascaridomorpha</taxon>
        <taxon>Ascaridoidea</taxon>
        <taxon>Ascarididae</taxon>
        <taxon>Parascaris</taxon>
    </lineage>
</organism>
<accession>A0A914R3G0</accession>
<protein>
    <submittedName>
        <fullName evidence="3">Serpentine receptor class gamma</fullName>
    </submittedName>
</protein>
<proteinExistence type="predicted"/>
<feature type="transmembrane region" description="Helical" evidence="1">
    <location>
        <begin position="122"/>
        <end position="145"/>
    </location>
</feature>
<keyword evidence="1" id="KW-1133">Transmembrane helix</keyword>
<keyword evidence="1" id="KW-0812">Transmembrane</keyword>
<keyword evidence="2" id="KW-1185">Reference proteome</keyword>
<keyword evidence="1" id="KW-0472">Membrane</keyword>
<dbReference type="Proteomes" id="UP000887564">
    <property type="component" value="Unplaced"/>
</dbReference>
<evidence type="ECO:0000313" key="2">
    <source>
        <dbReference type="Proteomes" id="UP000887564"/>
    </source>
</evidence>
<name>A0A914R3G0_PAREQ</name>
<dbReference type="AlphaFoldDB" id="A0A914R3G0"/>
<feature type="transmembrane region" description="Helical" evidence="1">
    <location>
        <begin position="20"/>
        <end position="45"/>
    </location>
</feature>
<dbReference type="WBParaSite" id="PEQ_0000114401-mRNA-1">
    <property type="protein sequence ID" value="PEQ_0000114401-mRNA-1"/>
    <property type="gene ID" value="PEQ_0000114401"/>
</dbReference>
<evidence type="ECO:0000313" key="3">
    <source>
        <dbReference type="WBParaSite" id="PEQ_0000114401-mRNA-1"/>
    </source>
</evidence>
<sequence>MMENLPTKHRMWIVTVITYSPNYIVFTGIFTIFTLWTSLMAQILLHSEMFYQCVRPYTVNYVKFLRMTTSIISYGLVFNLEKLSGSPYLNTIIVGSLRYSINLVCAVVDVRFVWAGRRLLHGVAMSFISACLGLVFVIVVLGQLFHFQDAPNYVMTFDRNEL</sequence>
<evidence type="ECO:0000256" key="1">
    <source>
        <dbReference type="SAM" id="Phobius"/>
    </source>
</evidence>
<reference evidence="3" key="1">
    <citation type="submission" date="2022-11" db="UniProtKB">
        <authorList>
            <consortium name="WormBaseParasite"/>
        </authorList>
    </citation>
    <scope>IDENTIFICATION</scope>
</reference>
<feature type="transmembrane region" description="Helical" evidence="1">
    <location>
        <begin position="88"/>
        <end position="110"/>
    </location>
</feature>